<gene>
    <name evidence="11" type="ORF">FF38_05589</name>
</gene>
<dbReference type="GO" id="GO:0004984">
    <property type="term" value="F:olfactory receptor activity"/>
    <property type="evidence" value="ECO:0007669"/>
    <property type="project" value="InterPro"/>
</dbReference>
<evidence type="ECO:0000256" key="8">
    <source>
        <dbReference type="ARBA" id="ARBA00023170"/>
    </source>
</evidence>
<evidence type="ECO:0000256" key="5">
    <source>
        <dbReference type="ARBA" id="ARBA00022725"/>
    </source>
</evidence>
<dbReference type="OMA" id="TNCLWYE"/>
<dbReference type="GO" id="GO:0007165">
    <property type="term" value="P:signal transduction"/>
    <property type="evidence" value="ECO:0007669"/>
    <property type="project" value="UniProtKB-KW"/>
</dbReference>
<keyword evidence="9 10" id="KW-0807">Transducer</keyword>
<dbReference type="PANTHER" id="PTHR21137:SF35">
    <property type="entry name" value="ODORANT RECEPTOR 19A-RELATED"/>
    <property type="match status" value="1"/>
</dbReference>
<keyword evidence="5 10" id="KW-0552">Olfaction</keyword>
<accession>A0A0L0BV45</accession>
<proteinExistence type="inferred from homology"/>
<comment type="caution">
    <text evidence="10">Lacks conserved residue(s) required for the propagation of feature annotation.</text>
</comment>
<keyword evidence="4 10" id="KW-0812">Transmembrane</keyword>
<dbReference type="InterPro" id="IPR004117">
    <property type="entry name" value="7tm6_olfct_rcpt"/>
</dbReference>
<name>A0A0L0BV45_LUCCU</name>
<evidence type="ECO:0000256" key="1">
    <source>
        <dbReference type="ARBA" id="ARBA00004651"/>
    </source>
</evidence>
<evidence type="ECO:0000256" key="7">
    <source>
        <dbReference type="ARBA" id="ARBA00023136"/>
    </source>
</evidence>
<evidence type="ECO:0000313" key="11">
    <source>
        <dbReference type="EMBL" id="KNC23897.1"/>
    </source>
</evidence>
<comment type="caution">
    <text evidence="11">The sequence shown here is derived from an EMBL/GenBank/DDBJ whole genome shotgun (WGS) entry which is preliminary data.</text>
</comment>
<keyword evidence="7 10" id="KW-0472">Membrane</keyword>
<feature type="transmembrane region" description="Helical" evidence="10">
    <location>
        <begin position="68"/>
        <end position="91"/>
    </location>
</feature>
<evidence type="ECO:0000313" key="12">
    <source>
        <dbReference type="Proteomes" id="UP000037069"/>
    </source>
</evidence>
<feature type="transmembrane region" description="Helical" evidence="10">
    <location>
        <begin position="186"/>
        <end position="210"/>
    </location>
</feature>
<dbReference type="GO" id="GO:0005549">
    <property type="term" value="F:odorant binding"/>
    <property type="evidence" value="ECO:0007669"/>
    <property type="project" value="InterPro"/>
</dbReference>
<keyword evidence="6 10" id="KW-1133">Transmembrane helix</keyword>
<keyword evidence="3 10" id="KW-0716">Sensory transduction</keyword>
<evidence type="ECO:0000256" key="6">
    <source>
        <dbReference type="ARBA" id="ARBA00022989"/>
    </source>
</evidence>
<reference evidence="11 12" key="1">
    <citation type="journal article" date="2015" name="Nat. Commun.">
        <title>Lucilia cuprina genome unlocks parasitic fly biology to underpin future interventions.</title>
        <authorList>
            <person name="Anstead C.A."/>
            <person name="Korhonen P.K."/>
            <person name="Young N.D."/>
            <person name="Hall R.S."/>
            <person name="Jex A.R."/>
            <person name="Murali S.C."/>
            <person name="Hughes D.S."/>
            <person name="Lee S.F."/>
            <person name="Perry T."/>
            <person name="Stroehlein A.J."/>
            <person name="Ansell B.R."/>
            <person name="Breugelmans B."/>
            <person name="Hofmann A."/>
            <person name="Qu J."/>
            <person name="Dugan S."/>
            <person name="Lee S.L."/>
            <person name="Chao H."/>
            <person name="Dinh H."/>
            <person name="Han Y."/>
            <person name="Doddapaneni H.V."/>
            <person name="Worley K.C."/>
            <person name="Muzny D.M."/>
            <person name="Ioannidis P."/>
            <person name="Waterhouse R.M."/>
            <person name="Zdobnov E.M."/>
            <person name="James P.J."/>
            <person name="Bagnall N.H."/>
            <person name="Kotze A.C."/>
            <person name="Gibbs R.A."/>
            <person name="Richards S."/>
            <person name="Batterham P."/>
            <person name="Gasser R.B."/>
        </authorList>
    </citation>
    <scope>NUCLEOTIDE SEQUENCE [LARGE SCALE GENOMIC DNA]</scope>
    <source>
        <strain evidence="11 12">LS</strain>
        <tissue evidence="11">Full body</tissue>
    </source>
</reference>
<feature type="transmembrane region" description="Helical" evidence="10">
    <location>
        <begin position="262"/>
        <end position="286"/>
    </location>
</feature>
<organism evidence="11 12">
    <name type="scientific">Lucilia cuprina</name>
    <name type="common">Green bottle fly</name>
    <name type="synonym">Australian sheep blowfly</name>
    <dbReference type="NCBI Taxonomy" id="7375"/>
    <lineage>
        <taxon>Eukaryota</taxon>
        <taxon>Metazoa</taxon>
        <taxon>Ecdysozoa</taxon>
        <taxon>Arthropoda</taxon>
        <taxon>Hexapoda</taxon>
        <taxon>Insecta</taxon>
        <taxon>Pterygota</taxon>
        <taxon>Neoptera</taxon>
        <taxon>Endopterygota</taxon>
        <taxon>Diptera</taxon>
        <taxon>Brachycera</taxon>
        <taxon>Muscomorpha</taxon>
        <taxon>Oestroidea</taxon>
        <taxon>Calliphoridae</taxon>
        <taxon>Luciliinae</taxon>
        <taxon>Lucilia</taxon>
    </lineage>
</organism>
<evidence type="ECO:0000256" key="9">
    <source>
        <dbReference type="ARBA" id="ARBA00023224"/>
    </source>
</evidence>
<evidence type="ECO:0000256" key="10">
    <source>
        <dbReference type="RuleBase" id="RU351113"/>
    </source>
</evidence>
<keyword evidence="2" id="KW-1003">Cell membrane</keyword>
<feature type="transmembrane region" description="Helical" evidence="10">
    <location>
        <begin position="133"/>
        <end position="155"/>
    </location>
</feature>
<feature type="transmembrane region" description="Helical" evidence="10">
    <location>
        <begin position="292"/>
        <end position="313"/>
    </location>
</feature>
<dbReference type="OrthoDB" id="6765072at2759"/>
<keyword evidence="12" id="KW-1185">Reference proteome</keyword>
<dbReference type="GO" id="GO:0005886">
    <property type="term" value="C:plasma membrane"/>
    <property type="evidence" value="ECO:0007669"/>
    <property type="project" value="UniProtKB-SubCell"/>
</dbReference>
<dbReference type="PANTHER" id="PTHR21137">
    <property type="entry name" value="ODORANT RECEPTOR"/>
    <property type="match status" value="1"/>
</dbReference>
<comment type="subcellular location">
    <subcellularLocation>
        <location evidence="1 10">Cell membrane</location>
        <topology evidence="1 10">Multi-pass membrane protein</topology>
    </subcellularLocation>
</comment>
<evidence type="ECO:0000256" key="4">
    <source>
        <dbReference type="ARBA" id="ARBA00022692"/>
    </source>
</evidence>
<evidence type="ECO:0000256" key="2">
    <source>
        <dbReference type="ARBA" id="ARBA00022475"/>
    </source>
</evidence>
<dbReference type="Proteomes" id="UP000037069">
    <property type="component" value="Unassembled WGS sequence"/>
</dbReference>
<evidence type="ECO:0000256" key="3">
    <source>
        <dbReference type="ARBA" id="ARBA00022606"/>
    </source>
</evidence>
<feature type="transmembrane region" description="Helical" evidence="10">
    <location>
        <begin position="36"/>
        <end position="62"/>
    </location>
</feature>
<comment type="similarity">
    <text evidence="10">Belongs to the insect chemoreceptor superfamily. Heteromeric odorant receptor channel (TC 1.A.69) family.</text>
</comment>
<dbReference type="EMBL" id="JRES01001294">
    <property type="protein sequence ID" value="KNC23897.1"/>
    <property type="molecule type" value="Genomic_DNA"/>
</dbReference>
<keyword evidence="8 10" id="KW-0675">Receptor</keyword>
<dbReference type="Pfam" id="PF02949">
    <property type="entry name" value="7tm_6"/>
    <property type="match status" value="1"/>
</dbReference>
<sequence>MAKNCSDRYNKITRITRMMAAVCGADIFDPNFRMSLLTWTVIFAINAFFCCTIYTIYIGLVVEGDWKLMLQTLSLVGSAAQGYSKLLVALFRRWDMVSMNGKLLNIYLDYENDKDFCTILSTRIDMIIKIFKFVLLIYIIVVSIIVLYPLIYGMLYGEKLFVMQFLLPGIDPLTHFGYVVHNVVHVFLLCLGGFGNFAGDMYIFIFILHIPMLKDILRIKFEKLNRITLQKQNSSKTLPLLKEIVEWHQNYNKFVKQVEGTYYSVIFVQISTSVVGICCTIFSIVIHSWPAAFVYLAYSAIMLYAYCGLGHLVEISNDEVIDVIYGDCLWYEMSVPEQKLVLLMLRKSQRPTTLTIGQIMPLSMSTALQLTKAIYSYMMMLLNFLESDDM</sequence>
<dbReference type="AlphaFoldDB" id="A0A0L0BV45"/>
<protein>
    <recommendedName>
        <fullName evidence="10">Odorant receptor</fullName>
    </recommendedName>
</protein>